<sequence length="128" mass="14068">MVTRESPYSVLVTIDRLSQVVTEAGGRVFARIDHAQGARAVSMDLRPTELLIFGNPQLGTPVMQMSQTVGLDLPLRALAWEDEDGTVYLSHPRAEAIVFIHGIDPESEDVQRINTVVDNLISQALAEE</sequence>
<dbReference type="InterPro" id="IPR035923">
    <property type="entry name" value="TT1751-like_sf"/>
</dbReference>
<reference evidence="2 3" key="1">
    <citation type="submission" date="2020-11" db="EMBL/GenBank/DDBJ databases">
        <title>Description of Pontivivens ytuae sp. nov. isolated from deep sea sediment of Mariana Trench.</title>
        <authorList>
            <person name="Wang Z."/>
            <person name="Sun Q.-L."/>
            <person name="Xu X.-D."/>
            <person name="Tang Y.-Z."/>
            <person name="Zhang J."/>
        </authorList>
    </citation>
    <scope>NUCLEOTIDE SEQUENCE [LARGE SCALE GENOMIC DNA]</scope>
    <source>
        <strain evidence="2 3">MT2928</strain>
    </source>
</reference>
<accession>A0A7S9LWM0</accession>
<name>A0A7S9LWM0_9RHOB</name>
<dbReference type="KEGG" id="poz:I0K15_07395"/>
<dbReference type="InterPro" id="IPR005180">
    <property type="entry name" value="DUF302"/>
</dbReference>
<dbReference type="EMBL" id="CP064942">
    <property type="protein sequence ID" value="QPH56145.1"/>
    <property type="molecule type" value="Genomic_DNA"/>
</dbReference>
<dbReference type="PANTHER" id="PTHR38342:SF2">
    <property type="entry name" value="INNER MEMBRANE OR EXPORTED"/>
    <property type="match status" value="1"/>
</dbReference>
<dbReference type="Pfam" id="PF03625">
    <property type="entry name" value="DUF302"/>
    <property type="match status" value="1"/>
</dbReference>
<dbReference type="PANTHER" id="PTHR38342">
    <property type="entry name" value="SLR5037 PROTEIN"/>
    <property type="match status" value="1"/>
</dbReference>
<protein>
    <submittedName>
        <fullName evidence="2">DUF302 domain-containing protein</fullName>
    </submittedName>
</protein>
<dbReference type="AlphaFoldDB" id="A0A7S9LWM0"/>
<dbReference type="Proteomes" id="UP000594800">
    <property type="component" value="Chromosome"/>
</dbReference>
<evidence type="ECO:0000259" key="1">
    <source>
        <dbReference type="Pfam" id="PF03625"/>
    </source>
</evidence>
<feature type="domain" description="DUF302" evidence="1">
    <location>
        <begin position="32"/>
        <end position="91"/>
    </location>
</feature>
<keyword evidence="3" id="KW-1185">Reference proteome</keyword>
<proteinExistence type="predicted"/>
<evidence type="ECO:0000313" key="2">
    <source>
        <dbReference type="EMBL" id="QPH56145.1"/>
    </source>
</evidence>
<organism evidence="2 3">
    <name type="scientific">Pontivivens ytuae</name>
    <dbReference type="NCBI Taxonomy" id="2789856"/>
    <lineage>
        <taxon>Bacteria</taxon>
        <taxon>Pseudomonadati</taxon>
        <taxon>Pseudomonadota</taxon>
        <taxon>Alphaproteobacteria</taxon>
        <taxon>Rhodobacterales</taxon>
        <taxon>Paracoccaceae</taxon>
        <taxon>Pontivivens</taxon>
    </lineage>
</organism>
<gene>
    <name evidence="2" type="ORF">I0K15_07395</name>
</gene>
<dbReference type="SUPFAM" id="SSF103247">
    <property type="entry name" value="TT1751-like"/>
    <property type="match status" value="1"/>
</dbReference>
<evidence type="ECO:0000313" key="3">
    <source>
        <dbReference type="Proteomes" id="UP000594800"/>
    </source>
</evidence>
<dbReference type="CDD" id="cd14797">
    <property type="entry name" value="DUF302"/>
    <property type="match status" value="1"/>
</dbReference>
<dbReference type="Gene3D" id="3.30.310.70">
    <property type="entry name" value="TT1751-like domain"/>
    <property type="match status" value="1"/>
</dbReference>